<protein>
    <submittedName>
        <fullName evidence="1">Uncharacterized protein</fullName>
    </submittedName>
</protein>
<evidence type="ECO:0000313" key="1">
    <source>
        <dbReference type="EMBL" id="DAD86159.1"/>
    </source>
</evidence>
<name>A0A8S5MVN7_9CAUD</name>
<reference evidence="1" key="1">
    <citation type="journal article" date="2021" name="Proc. Natl. Acad. Sci. U.S.A.">
        <title>A Catalog of Tens of Thousands of Viruses from Human Metagenomes Reveals Hidden Associations with Chronic Diseases.</title>
        <authorList>
            <person name="Tisza M.J."/>
            <person name="Buck C.B."/>
        </authorList>
    </citation>
    <scope>NUCLEOTIDE SEQUENCE</scope>
    <source>
        <strain evidence="1">CtxZR60</strain>
    </source>
</reference>
<dbReference type="EMBL" id="BK014995">
    <property type="protein sequence ID" value="DAD86159.1"/>
    <property type="molecule type" value="Genomic_DNA"/>
</dbReference>
<accession>A0A8S5MVN7</accession>
<proteinExistence type="predicted"/>
<organism evidence="1">
    <name type="scientific">Myoviridae sp. ctxZR60</name>
    <dbReference type="NCBI Taxonomy" id="2826712"/>
    <lineage>
        <taxon>Viruses</taxon>
        <taxon>Duplodnaviria</taxon>
        <taxon>Heunggongvirae</taxon>
        <taxon>Uroviricota</taxon>
        <taxon>Caudoviricetes</taxon>
    </lineage>
</organism>
<sequence length="31" mass="3474">MEPTDCVTQPVGSFFCKQRPTTAVKPAYQSR</sequence>